<gene>
    <name evidence="5" type="ORF">VHEMI07013</name>
</gene>
<sequence length="567" mass="63744">MSSAAEKQDVSYTQFACIGTGFSGIGLGATIKRWYGITDVQLFDAADNVGGTWEVNTYPGCACDVPAVLYSYSWAPNADWSTVLPPQKEIQKYLIGVAHKYGLLSKIKYNATVKRCEWIETTSRWRLTIHNTKTNQVSYHECTFLYSGVGILTEPQKFDVPGVETFAGDIVHAARWRPDVSLKNKRVIVVGNGCSACQIVPAILDDTRSVTQFIRSKHWIIPPLEISGLKVLSFLFKVVPGLLKFMRFMIFLIGENAWRGFYMTKTAAALRKKREADATAYMKRAAPTKYHDLLIPDFPIGCKRRIYDPYYLRVLKSEKIHLTDSPILEVVAEGVRTKDGITEADAIVLAIGFKTNGYLTGVEVVGRGGKTLEQHWEAAGGPGAYNATMLNGFPNFFMLLGPNTTTGHTSTIIAIENAVNYSMRVIKPIITGHALSIDVTKEAEDAYTNDIQEALKHRVWRSCNNWYERNENGVVRNASTYPYAQNYYQYRCTFPIKKDLIYKASPNPPPVSPVYKAAKVLFWTVSLVYGVKGLQFLRENDWNVQTLLITLAAKAYMAKHRVQSWWK</sequence>
<dbReference type="PANTHER" id="PTHR42877">
    <property type="entry name" value="L-ORNITHINE N(5)-MONOOXYGENASE-RELATED"/>
    <property type="match status" value="1"/>
</dbReference>
<evidence type="ECO:0000313" key="6">
    <source>
        <dbReference type="Proteomes" id="UP000039046"/>
    </source>
</evidence>
<dbReference type="GO" id="GO:0004499">
    <property type="term" value="F:N,N-dimethylaniline monooxygenase activity"/>
    <property type="evidence" value="ECO:0007669"/>
    <property type="project" value="InterPro"/>
</dbReference>
<dbReference type="InterPro" id="IPR036188">
    <property type="entry name" value="FAD/NAD-bd_sf"/>
</dbReference>
<dbReference type="InterPro" id="IPR020946">
    <property type="entry name" value="Flavin_mOase-like"/>
</dbReference>
<dbReference type="Pfam" id="PF13450">
    <property type="entry name" value="NAD_binding_8"/>
    <property type="match status" value="1"/>
</dbReference>
<dbReference type="HOGENOM" id="CLU_006937_7_0_1"/>
<keyword evidence="6" id="KW-1185">Reference proteome</keyword>
<keyword evidence="2" id="KW-0285">Flavoprotein</keyword>
<reference evidence="5 6" key="1">
    <citation type="journal article" date="2015" name="Genome Announc.">
        <title>Draft Genome Sequence and Gene Annotation of the Entomopathogenic Fungus Verticillium hemipterigenum.</title>
        <authorList>
            <person name="Horn F."/>
            <person name="Habel A."/>
            <person name="Scharf D.H."/>
            <person name="Dworschak J."/>
            <person name="Brakhage A.A."/>
            <person name="Guthke R."/>
            <person name="Hertweck C."/>
            <person name="Linde J."/>
        </authorList>
    </citation>
    <scope>NUCLEOTIDE SEQUENCE [LARGE SCALE GENOMIC DNA]</scope>
</reference>
<keyword evidence="3" id="KW-0274">FAD</keyword>
<accession>A0A0A1TM52</accession>
<dbReference type="AlphaFoldDB" id="A0A0A1TM52"/>
<dbReference type="OrthoDB" id="74360at2759"/>
<evidence type="ECO:0000256" key="3">
    <source>
        <dbReference type="ARBA" id="ARBA00022827"/>
    </source>
</evidence>
<dbReference type="SUPFAM" id="SSF51905">
    <property type="entry name" value="FAD/NAD(P)-binding domain"/>
    <property type="match status" value="2"/>
</dbReference>
<dbReference type="STRING" id="1531966.A0A0A1TM52"/>
<dbReference type="PANTHER" id="PTHR42877:SF10">
    <property type="entry name" value="L-ORNITHINE N(5)-OXYGENASE"/>
    <property type="match status" value="1"/>
</dbReference>
<name>A0A0A1TM52_9HYPO</name>
<evidence type="ECO:0000256" key="4">
    <source>
        <dbReference type="ARBA" id="ARBA00023002"/>
    </source>
</evidence>
<organism evidence="5 6">
    <name type="scientific">[Torrubiella] hemipterigena</name>
    <dbReference type="NCBI Taxonomy" id="1531966"/>
    <lineage>
        <taxon>Eukaryota</taxon>
        <taxon>Fungi</taxon>
        <taxon>Dikarya</taxon>
        <taxon>Ascomycota</taxon>
        <taxon>Pezizomycotina</taxon>
        <taxon>Sordariomycetes</taxon>
        <taxon>Hypocreomycetidae</taxon>
        <taxon>Hypocreales</taxon>
        <taxon>Clavicipitaceae</taxon>
        <taxon>Clavicipitaceae incertae sedis</taxon>
        <taxon>'Torrubiella' clade</taxon>
    </lineage>
</organism>
<dbReference type="InterPro" id="IPR051209">
    <property type="entry name" value="FAD-bind_Monooxygenase_sf"/>
</dbReference>
<dbReference type="EMBL" id="CDHN01000003">
    <property type="protein sequence ID" value="CEJ91292.1"/>
    <property type="molecule type" value="Genomic_DNA"/>
</dbReference>
<comment type="similarity">
    <text evidence="1">Belongs to the FAD-binding monooxygenase family.</text>
</comment>
<protein>
    <recommendedName>
        <fullName evidence="7">Monooxygenase</fullName>
    </recommendedName>
</protein>
<dbReference type="GO" id="GO:0050661">
    <property type="term" value="F:NADP binding"/>
    <property type="evidence" value="ECO:0007669"/>
    <property type="project" value="InterPro"/>
</dbReference>
<evidence type="ECO:0000256" key="1">
    <source>
        <dbReference type="ARBA" id="ARBA00010139"/>
    </source>
</evidence>
<evidence type="ECO:0000256" key="2">
    <source>
        <dbReference type="ARBA" id="ARBA00022630"/>
    </source>
</evidence>
<dbReference type="Pfam" id="PF00743">
    <property type="entry name" value="FMO-like"/>
    <property type="match status" value="1"/>
</dbReference>
<evidence type="ECO:0000313" key="5">
    <source>
        <dbReference type="EMBL" id="CEJ91292.1"/>
    </source>
</evidence>
<dbReference type="Proteomes" id="UP000039046">
    <property type="component" value="Unassembled WGS sequence"/>
</dbReference>
<proteinExistence type="inferred from homology"/>
<evidence type="ECO:0008006" key="7">
    <source>
        <dbReference type="Google" id="ProtNLM"/>
    </source>
</evidence>
<dbReference type="Gene3D" id="3.50.50.60">
    <property type="entry name" value="FAD/NAD(P)-binding domain"/>
    <property type="match status" value="2"/>
</dbReference>
<dbReference type="GO" id="GO:0050660">
    <property type="term" value="F:flavin adenine dinucleotide binding"/>
    <property type="evidence" value="ECO:0007669"/>
    <property type="project" value="InterPro"/>
</dbReference>
<keyword evidence="4" id="KW-0560">Oxidoreductase</keyword>